<dbReference type="PROSITE" id="PS50800">
    <property type="entry name" value="SAP"/>
    <property type="match status" value="1"/>
</dbReference>
<feature type="compositionally biased region" description="Low complexity" evidence="6">
    <location>
        <begin position="220"/>
        <end position="232"/>
    </location>
</feature>
<gene>
    <name evidence="9" type="primary">Safb2</name>
    <name evidence="9" type="ORF">TNIN_72013</name>
</gene>
<feature type="region of interest" description="Disordered" evidence="6">
    <location>
        <begin position="670"/>
        <end position="837"/>
    </location>
</feature>
<dbReference type="PANTHER" id="PTHR15683:SF8">
    <property type="entry name" value="SCAFFOLD ATTACHMENT FACTOR B, ISOFORM B"/>
    <property type="match status" value="1"/>
</dbReference>
<evidence type="ECO:0000256" key="5">
    <source>
        <dbReference type="SAM" id="Coils"/>
    </source>
</evidence>
<feature type="compositionally biased region" description="Basic and acidic residues" evidence="6">
    <location>
        <begin position="246"/>
        <end position="259"/>
    </location>
</feature>
<dbReference type="GO" id="GO:0005634">
    <property type="term" value="C:nucleus"/>
    <property type="evidence" value="ECO:0007669"/>
    <property type="project" value="UniProtKB-SubCell"/>
</dbReference>
<dbReference type="InterPro" id="IPR036361">
    <property type="entry name" value="SAP_dom_sf"/>
</dbReference>
<dbReference type="Gene3D" id="1.10.720.30">
    <property type="entry name" value="SAP domain"/>
    <property type="match status" value="1"/>
</dbReference>
<dbReference type="SMART" id="SM00360">
    <property type="entry name" value="RRM"/>
    <property type="match status" value="1"/>
</dbReference>
<dbReference type="EMBL" id="BMAV01000420">
    <property type="protein sequence ID" value="GFY37681.1"/>
    <property type="molecule type" value="Genomic_DNA"/>
</dbReference>
<dbReference type="Gene3D" id="3.30.70.330">
    <property type="match status" value="1"/>
</dbReference>
<dbReference type="AlphaFoldDB" id="A0A8X7BML6"/>
<feature type="coiled-coil region" evidence="5">
    <location>
        <begin position="596"/>
        <end position="663"/>
    </location>
</feature>
<dbReference type="SMART" id="SM00513">
    <property type="entry name" value="SAP"/>
    <property type="match status" value="1"/>
</dbReference>
<protein>
    <submittedName>
        <fullName evidence="9">Scaffold attachment factor B2</fullName>
    </submittedName>
</protein>
<dbReference type="PANTHER" id="PTHR15683">
    <property type="entry name" value="SCAFFOLD ATTACHMENT FACTOR B-RELATED"/>
    <property type="match status" value="1"/>
</dbReference>
<dbReference type="Proteomes" id="UP000886998">
    <property type="component" value="Unassembled WGS sequence"/>
</dbReference>
<keyword evidence="2 4" id="KW-0694">RNA-binding</keyword>
<comment type="subcellular location">
    <subcellularLocation>
        <location evidence="1">Nucleus</location>
    </subcellularLocation>
</comment>
<feature type="compositionally biased region" description="Acidic residues" evidence="6">
    <location>
        <begin position="83"/>
        <end position="102"/>
    </location>
</feature>
<accession>A0A8X7BML6</accession>
<dbReference type="PROSITE" id="PS50102">
    <property type="entry name" value="RRM"/>
    <property type="match status" value="1"/>
</dbReference>
<evidence type="ECO:0000313" key="9">
    <source>
        <dbReference type="EMBL" id="GFY37681.1"/>
    </source>
</evidence>
<evidence type="ECO:0000259" key="8">
    <source>
        <dbReference type="PROSITE" id="PS50800"/>
    </source>
</evidence>
<feature type="compositionally biased region" description="Basic and acidic residues" evidence="6">
    <location>
        <begin position="705"/>
        <end position="725"/>
    </location>
</feature>
<keyword evidence="3" id="KW-0539">Nucleus</keyword>
<dbReference type="GO" id="GO:0050684">
    <property type="term" value="P:regulation of mRNA processing"/>
    <property type="evidence" value="ECO:0007669"/>
    <property type="project" value="TreeGrafter"/>
</dbReference>
<evidence type="ECO:0000256" key="4">
    <source>
        <dbReference type="PROSITE-ProRule" id="PRU00176"/>
    </source>
</evidence>
<feature type="compositionally biased region" description="Basic and acidic residues" evidence="6">
    <location>
        <begin position="756"/>
        <end position="809"/>
    </location>
</feature>
<feature type="compositionally biased region" description="Basic and acidic residues" evidence="6">
    <location>
        <begin position="170"/>
        <end position="184"/>
    </location>
</feature>
<dbReference type="InterPro" id="IPR003034">
    <property type="entry name" value="SAP_dom"/>
</dbReference>
<feature type="compositionally biased region" description="Basic and acidic residues" evidence="6">
    <location>
        <begin position="458"/>
        <end position="529"/>
    </location>
</feature>
<dbReference type="GO" id="GO:0043565">
    <property type="term" value="F:sequence-specific DNA binding"/>
    <property type="evidence" value="ECO:0007669"/>
    <property type="project" value="TreeGrafter"/>
</dbReference>
<feature type="compositionally biased region" description="Polar residues" evidence="6">
    <location>
        <begin position="818"/>
        <end position="829"/>
    </location>
</feature>
<dbReference type="Pfam" id="PF00076">
    <property type="entry name" value="RRM_1"/>
    <property type="match status" value="1"/>
</dbReference>
<organism evidence="9 10">
    <name type="scientific">Trichonephila inaurata madagascariensis</name>
    <dbReference type="NCBI Taxonomy" id="2747483"/>
    <lineage>
        <taxon>Eukaryota</taxon>
        <taxon>Metazoa</taxon>
        <taxon>Ecdysozoa</taxon>
        <taxon>Arthropoda</taxon>
        <taxon>Chelicerata</taxon>
        <taxon>Arachnida</taxon>
        <taxon>Araneae</taxon>
        <taxon>Araneomorphae</taxon>
        <taxon>Entelegynae</taxon>
        <taxon>Araneoidea</taxon>
        <taxon>Nephilidae</taxon>
        <taxon>Trichonephila</taxon>
        <taxon>Trichonephila inaurata</taxon>
    </lineage>
</organism>
<feature type="compositionally biased region" description="Basic and acidic residues" evidence="6">
    <location>
        <begin position="670"/>
        <end position="696"/>
    </location>
</feature>
<sequence>MSEIDSSSSKKKITDLRVIDLKSELEKRGLDKNGVKTALVERLSKAIQDEGQDPEEYLFDVTAEKTPTKPVKRSSRKAKESDSEIVNEEEEEEEDKQEEEDEKKEINKEDTTDVEQVEKKNASDTEVQKNAQLNGSDTEDGNVKGSSINSRLSPPKPETAPVVAPLTVEDVIKLDTSVKIKASDNDSLIVNPDDTQSDMDSSVNERESVNDDPVADEGAENSSENAEPESSGVNEVSQQDTEVMDSSDKDTNPSDDAPKENNISSENVNSSVEQTADTSPTIRPKSPEKETETAIEKDLMLIVLVQSCEKFYFELIPEKETETAIEKDENVKRVASSSKNLWVSGLAERTRAKDLKALFSKFGKVSGSKIVTNARTPGSRCYGFITMASSEEALVCIEKLNHTELHGRIITVEKTTREPSGSIKRADFKAIKNKSSQKKANDGESQENVEGIIDENVNNEKQDSKSSDKSKEDKSKSSDKTKSADKSKSSKKGDDEKSKDGDGSEGKKDGKKRRDDDRRSRDKSKDGKRSRERRSRSRSRGRDRIGFRVRRFFRGGYGKYLGGGRPFGPRRSSIDRFERHRDRDLDRRRVPEFGWQREIERKNREESIRLERERERLRIEREKLERERAEVLRLEREKQRFERERLEREKAELRKRTQMTLEERRGIKRGFDSPRKEDPFWEDRKRHVGPRRESSLEPHPGFVEFGRERPGFPDRRSDRFERGKSGDISPTFNASVRREVRHEPDERPPFHRASRGAREMSDRGREEWKGKPNRDRSFERSARNSYSERGRNFERPHPWEGGAPDRDQNKFGNGAELANSQWTPVNKTPENWGRIDQPPQERWATMDHSRGQPNMNIGHPPNMGHPQNQIGMFGGAPANEMINPIAGHFPVDRFNTNMMRRF</sequence>
<dbReference type="GO" id="GO:0003723">
    <property type="term" value="F:RNA binding"/>
    <property type="evidence" value="ECO:0007669"/>
    <property type="project" value="UniProtKB-UniRule"/>
</dbReference>
<evidence type="ECO:0000313" key="10">
    <source>
        <dbReference type="Proteomes" id="UP000886998"/>
    </source>
</evidence>
<feature type="domain" description="SAP" evidence="8">
    <location>
        <begin position="13"/>
        <end position="47"/>
    </location>
</feature>
<dbReference type="InterPro" id="IPR012677">
    <property type="entry name" value="Nucleotide-bd_a/b_plait_sf"/>
</dbReference>
<name>A0A8X7BML6_9ARAC</name>
<keyword evidence="10" id="KW-1185">Reference proteome</keyword>
<evidence type="ECO:0000259" key="7">
    <source>
        <dbReference type="PROSITE" id="PS50102"/>
    </source>
</evidence>
<keyword evidence="5" id="KW-0175">Coiled coil</keyword>
<feature type="compositionally biased region" description="Low complexity" evidence="6">
    <location>
        <begin position="260"/>
        <end position="273"/>
    </location>
</feature>
<dbReference type="InterPro" id="IPR000504">
    <property type="entry name" value="RRM_dom"/>
</dbReference>
<dbReference type="SUPFAM" id="SSF68906">
    <property type="entry name" value="SAP domain"/>
    <property type="match status" value="1"/>
</dbReference>
<feature type="region of interest" description="Disordered" evidence="6">
    <location>
        <begin position="416"/>
        <end position="547"/>
    </location>
</feature>
<reference evidence="9" key="1">
    <citation type="submission" date="2020-08" db="EMBL/GenBank/DDBJ databases">
        <title>Multicomponent nature underlies the extraordinary mechanical properties of spider dragline silk.</title>
        <authorList>
            <person name="Kono N."/>
            <person name="Nakamura H."/>
            <person name="Mori M."/>
            <person name="Yoshida Y."/>
            <person name="Ohtoshi R."/>
            <person name="Malay A.D."/>
            <person name="Moran D.A.P."/>
            <person name="Tomita M."/>
            <person name="Numata K."/>
            <person name="Arakawa K."/>
        </authorList>
    </citation>
    <scope>NUCLEOTIDE SEQUENCE</scope>
</reference>
<dbReference type="OrthoDB" id="6159259at2759"/>
<feature type="region of interest" description="Disordered" evidence="6">
    <location>
        <begin position="45"/>
        <end position="293"/>
    </location>
</feature>
<proteinExistence type="predicted"/>
<evidence type="ECO:0000256" key="3">
    <source>
        <dbReference type="ARBA" id="ARBA00023242"/>
    </source>
</evidence>
<comment type="caution">
    <text evidence="9">The sequence shown here is derived from an EMBL/GenBank/DDBJ whole genome shotgun (WGS) entry which is preliminary data.</text>
</comment>
<feature type="compositionally biased region" description="Basic and acidic residues" evidence="6">
    <location>
        <begin position="103"/>
        <end position="127"/>
    </location>
</feature>
<evidence type="ECO:0000256" key="6">
    <source>
        <dbReference type="SAM" id="MobiDB-lite"/>
    </source>
</evidence>
<dbReference type="SUPFAM" id="SSF54928">
    <property type="entry name" value="RNA-binding domain, RBD"/>
    <property type="match status" value="1"/>
</dbReference>
<dbReference type="Pfam" id="PF02037">
    <property type="entry name" value="SAP"/>
    <property type="match status" value="1"/>
</dbReference>
<evidence type="ECO:0000256" key="2">
    <source>
        <dbReference type="ARBA" id="ARBA00022884"/>
    </source>
</evidence>
<dbReference type="InterPro" id="IPR051738">
    <property type="entry name" value="SAF_Modulators"/>
</dbReference>
<feature type="domain" description="RRM" evidence="7">
    <location>
        <begin position="339"/>
        <end position="417"/>
    </location>
</feature>
<evidence type="ECO:0000256" key="1">
    <source>
        <dbReference type="ARBA" id="ARBA00004123"/>
    </source>
</evidence>
<feature type="compositionally biased region" description="Basic residues" evidence="6">
    <location>
        <begin position="530"/>
        <end position="539"/>
    </location>
</feature>
<feature type="compositionally biased region" description="Basic and acidic residues" evidence="6">
    <location>
        <begin position="736"/>
        <end position="749"/>
    </location>
</feature>
<dbReference type="InterPro" id="IPR035979">
    <property type="entry name" value="RBD_domain_sf"/>
</dbReference>
<dbReference type="GO" id="GO:0006357">
    <property type="term" value="P:regulation of transcription by RNA polymerase II"/>
    <property type="evidence" value="ECO:0007669"/>
    <property type="project" value="TreeGrafter"/>
</dbReference>